<dbReference type="PANTHER" id="PTHR11839:SF18">
    <property type="entry name" value="NUDIX HYDROLASE DOMAIN-CONTAINING PROTEIN"/>
    <property type="match status" value="1"/>
</dbReference>
<keyword evidence="2 4" id="KW-0378">Hydrolase</keyword>
<dbReference type="GO" id="GO:0016787">
    <property type="term" value="F:hydrolase activity"/>
    <property type="evidence" value="ECO:0007669"/>
    <property type="project" value="UniProtKB-KW"/>
</dbReference>
<sequence length="152" mass="16780">MFSFGSTTFDFEVKKEGNSVCVLALTTDKKVILAKQLRPGPGKVLFELPGGGSNDQDKSPLHAIERELLEETGYSGTLVQTGSSWDCGYSTRYRHHFVATDCKKVQEPENNPHEPIDVVLVSLETFVGQLHSGELTDSETAYRGLEYLGLLQ</sequence>
<dbReference type="GO" id="GO:0019693">
    <property type="term" value="P:ribose phosphate metabolic process"/>
    <property type="evidence" value="ECO:0007669"/>
    <property type="project" value="TreeGrafter"/>
</dbReference>
<dbReference type="PROSITE" id="PS51462">
    <property type="entry name" value="NUDIX"/>
    <property type="match status" value="1"/>
</dbReference>
<protein>
    <submittedName>
        <fullName evidence="4">NUDIX hydrolase</fullName>
    </submittedName>
</protein>
<evidence type="ECO:0000256" key="2">
    <source>
        <dbReference type="ARBA" id="ARBA00022801"/>
    </source>
</evidence>
<evidence type="ECO:0000259" key="3">
    <source>
        <dbReference type="PROSITE" id="PS51462"/>
    </source>
</evidence>
<dbReference type="Gene3D" id="3.90.79.10">
    <property type="entry name" value="Nucleoside Triphosphate Pyrophosphohydrolase"/>
    <property type="match status" value="1"/>
</dbReference>
<dbReference type="Pfam" id="PF00293">
    <property type="entry name" value="NUDIX"/>
    <property type="match status" value="1"/>
</dbReference>
<dbReference type="SUPFAM" id="SSF55811">
    <property type="entry name" value="Nudix"/>
    <property type="match status" value="1"/>
</dbReference>
<name>A0A2M6R8G8_9BACT</name>
<dbReference type="PANTHER" id="PTHR11839">
    <property type="entry name" value="UDP/ADP-SUGAR PYROPHOSPHATASE"/>
    <property type="match status" value="1"/>
</dbReference>
<dbReference type="AlphaFoldDB" id="A0A2M6R8G8"/>
<evidence type="ECO:0000256" key="1">
    <source>
        <dbReference type="ARBA" id="ARBA00001946"/>
    </source>
</evidence>
<evidence type="ECO:0000313" key="5">
    <source>
        <dbReference type="Proteomes" id="UP000231162"/>
    </source>
</evidence>
<dbReference type="EMBL" id="PEZX01000032">
    <property type="protein sequence ID" value="PIS06839.1"/>
    <property type="molecule type" value="Genomic_DNA"/>
</dbReference>
<gene>
    <name evidence="4" type="ORF">COT79_02410</name>
</gene>
<comment type="cofactor">
    <cofactor evidence="1">
        <name>Mg(2+)</name>
        <dbReference type="ChEBI" id="CHEBI:18420"/>
    </cofactor>
</comment>
<feature type="domain" description="Nudix hydrolase" evidence="3">
    <location>
        <begin position="14"/>
        <end position="143"/>
    </location>
</feature>
<organism evidence="4 5">
    <name type="scientific">Candidatus Berkelbacteria bacterium CG10_big_fil_rev_8_21_14_0_10_43_14</name>
    <dbReference type="NCBI Taxonomy" id="1974515"/>
    <lineage>
        <taxon>Bacteria</taxon>
        <taxon>Candidatus Berkelbacteria</taxon>
    </lineage>
</organism>
<evidence type="ECO:0000313" key="4">
    <source>
        <dbReference type="EMBL" id="PIS06839.1"/>
    </source>
</evidence>
<dbReference type="GO" id="GO:0006753">
    <property type="term" value="P:nucleoside phosphate metabolic process"/>
    <property type="evidence" value="ECO:0007669"/>
    <property type="project" value="TreeGrafter"/>
</dbReference>
<proteinExistence type="predicted"/>
<dbReference type="CDD" id="cd03424">
    <property type="entry name" value="NUDIX_ADPRase_Nudt5_UGPPase_Nudt14"/>
    <property type="match status" value="1"/>
</dbReference>
<dbReference type="Proteomes" id="UP000231162">
    <property type="component" value="Unassembled WGS sequence"/>
</dbReference>
<dbReference type="InterPro" id="IPR000086">
    <property type="entry name" value="NUDIX_hydrolase_dom"/>
</dbReference>
<reference evidence="5" key="1">
    <citation type="submission" date="2017-09" db="EMBL/GenBank/DDBJ databases">
        <title>Depth-based differentiation of microbial function through sediment-hosted aquifers and enrichment of novel symbionts in the deep terrestrial subsurface.</title>
        <authorList>
            <person name="Probst A.J."/>
            <person name="Ladd B."/>
            <person name="Jarett J.K."/>
            <person name="Geller-Mcgrath D.E."/>
            <person name="Sieber C.M.K."/>
            <person name="Emerson J.B."/>
            <person name="Anantharaman K."/>
            <person name="Thomas B.C."/>
            <person name="Malmstrom R."/>
            <person name="Stieglmeier M."/>
            <person name="Klingl A."/>
            <person name="Woyke T."/>
            <person name="Ryan C.M."/>
            <person name="Banfield J.F."/>
        </authorList>
    </citation>
    <scope>NUCLEOTIDE SEQUENCE [LARGE SCALE GENOMIC DNA]</scope>
</reference>
<accession>A0A2M6R8G8</accession>
<dbReference type="InterPro" id="IPR015797">
    <property type="entry name" value="NUDIX_hydrolase-like_dom_sf"/>
</dbReference>
<comment type="caution">
    <text evidence="4">The sequence shown here is derived from an EMBL/GenBank/DDBJ whole genome shotgun (WGS) entry which is preliminary data.</text>
</comment>